<evidence type="ECO:0000256" key="1">
    <source>
        <dbReference type="SAM" id="MobiDB-lite"/>
    </source>
</evidence>
<evidence type="ECO:0000313" key="2">
    <source>
        <dbReference type="EMBL" id="OQR66802.1"/>
    </source>
</evidence>
<feature type="compositionally biased region" description="Polar residues" evidence="1">
    <location>
        <begin position="105"/>
        <end position="115"/>
    </location>
</feature>
<feature type="region of interest" description="Disordered" evidence="1">
    <location>
        <begin position="71"/>
        <end position="174"/>
    </location>
</feature>
<dbReference type="InParanoid" id="A0A1V9X0B7"/>
<feature type="region of interest" description="Disordered" evidence="1">
    <location>
        <begin position="1"/>
        <end position="53"/>
    </location>
</feature>
<name>A0A1V9X0B7_9ACAR</name>
<dbReference type="EMBL" id="MNPL01031078">
    <property type="protein sequence ID" value="OQR66802.1"/>
    <property type="molecule type" value="Genomic_DNA"/>
</dbReference>
<proteinExistence type="predicted"/>
<dbReference type="Proteomes" id="UP000192247">
    <property type="component" value="Unassembled WGS sequence"/>
</dbReference>
<evidence type="ECO:0000313" key="3">
    <source>
        <dbReference type="Proteomes" id="UP000192247"/>
    </source>
</evidence>
<comment type="caution">
    <text evidence="2">The sequence shown here is derived from an EMBL/GenBank/DDBJ whole genome shotgun (WGS) entry which is preliminary data.</text>
</comment>
<accession>A0A1V9X0B7</accession>
<feature type="compositionally biased region" description="Low complexity" evidence="1">
    <location>
        <begin position="132"/>
        <end position="146"/>
    </location>
</feature>
<reference evidence="2 3" key="1">
    <citation type="journal article" date="2017" name="Gigascience">
        <title>Draft genome of the honey bee ectoparasitic mite, Tropilaelaps mercedesae, is shaped by the parasitic life history.</title>
        <authorList>
            <person name="Dong X."/>
            <person name="Armstrong S.D."/>
            <person name="Xia D."/>
            <person name="Makepeace B.L."/>
            <person name="Darby A.C."/>
            <person name="Kadowaki T."/>
        </authorList>
    </citation>
    <scope>NUCLEOTIDE SEQUENCE [LARGE SCALE GENOMIC DNA]</scope>
    <source>
        <strain evidence="2">Wuxi-XJTLU</strain>
    </source>
</reference>
<protein>
    <submittedName>
        <fullName evidence="2">Rho guanine nucleotide exchange factor 10-like</fullName>
    </submittedName>
</protein>
<dbReference type="AlphaFoldDB" id="A0A1V9X0B7"/>
<organism evidence="2 3">
    <name type="scientific">Tropilaelaps mercedesae</name>
    <dbReference type="NCBI Taxonomy" id="418985"/>
    <lineage>
        <taxon>Eukaryota</taxon>
        <taxon>Metazoa</taxon>
        <taxon>Ecdysozoa</taxon>
        <taxon>Arthropoda</taxon>
        <taxon>Chelicerata</taxon>
        <taxon>Arachnida</taxon>
        <taxon>Acari</taxon>
        <taxon>Parasitiformes</taxon>
        <taxon>Mesostigmata</taxon>
        <taxon>Gamasina</taxon>
        <taxon>Dermanyssoidea</taxon>
        <taxon>Laelapidae</taxon>
        <taxon>Tropilaelaps</taxon>
    </lineage>
</organism>
<feature type="compositionally biased region" description="Polar residues" evidence="1">
    <location>
        <begin position="33"/>
        <end position="53"/>
    </location>
</feature>
<gene>
    <name evidence="2" type="ORF">BIW11_13916</name>
</gene>
<sequence length="174" mass="18047">MAERLREPDTSGAPSSLTTSKTRKKKSPVGPGVQNQPNSANAQPVSSVNSPTKNIYGTTAAYAKQLIFGNKSNKNGSATTGQSGAGGGVGGGGGGGVGSMRHAESYTSRRNSSEPNIYEEIGSSCYSEYGLPQMLQQQPQQQQQQQQPPPPPGTGSQGPPQGTTISVSHKFLRV</sequence>
<feature type="compositionally biased region" description="Gly residues" evidence="1">
    <location>
        <begin position="83"/>
        <end position="98"/>
    </location>
</feature>
<keyword evidence="3" id="KW-1185">Reference proteome</keyword>